<dbReference type="Gene3D" id="3.10.20.30">
    <property type="match status" value="1"/>
</dbReference>
<dbReference type="FunFam" id="3.30.460.10:FF:000001">
    <property type="entry name" value="GTP pyrophosphokinase RelA"/>
    <property type="match status" value="1"/>
</dbReference>
<dbReference type="UniPathway" id="UPA00908">
    <property type="reaction ID" value="UER00884"/>
</dbReference>
<reference evidence="9" key="1">
    <citation type="submission" date="2019-09" db="EMBL/GenBank/DDBJ databases">
        <title>In-depth cultivation of the pig gut microbiome towards novel bacterial diversity and tailored functional studies.</title>
        <authorList>
            <person name="Wylensek D."/>
            <person name="Hitch T.C.A."/>
            <person name="Clavel T."/>
        </authorList>
    </citation>
    <scope>NUCLEOTIDE SEQUENCE</scope>
    <source>
        <strain evidence="9">RF-744-FAT-WT-3</strain>
    </source>
</reference>
<dbReference type="Pfam" id="PF13291">
    <property type="entry name" value="ACT_4"/>
    <property type="match status" value="1"/>
</dbReference>
<dbReference type="AlphaFoldDB" id="A0A6A8MB65"/>
<dbReference type="CDD" id="cd01668">
    <property type="entry name" value="TGS_RSH"/>
    <property type="match status" value="1"/>
</dbReference>
<dbReference type="Gene3D" id="3.30.70.260">
    <property type="match status" value="1"/>
</dbReference>
<comment type="pathway">
    <text evidence="1">Purine metabolism; ppGpp biosynthesis; ppGpp from GTP: step 1/2.</text>
</comment>
<dbReference type="PROSITE" id="PS51671">
    <property type="entry name" value="ACT"/>
    <property type="match status" value="1"/>
</dbReference>
<dbReference type="NCBIfam" id="TIGR00691">
    <property type="entry name" value="spoT_relA"/>
    <property type="match status" value="1"/>
</dbReference>
<dbReference type="SMART" id="SM00954">
    <property type="entry name" value="RelA_SpoT"/>
    <property type="match status" value="1"/>
</dbReference>
<comment type="function">
    <text evidence="4">In eubacteria ppGpp (guanosine 3'-diphosphate 5'-diphosphate) is a mediator of the stringent response that coordinates a variety of cellular activities in response to changes in nutritional abundance.</text>
</comment>
<dbReference type="InterPro" id="IPR003607">
    <property type="entry name" value="HD/PDEase_dom"/>
</dbReference>
<dbReference type="GO" id="GO:0008728">
    <property type="term" value="F:GTP diphosphokinase activity"/>
    <property type="evidence" value="ECO:0007669"/>
    <property type="project" value="UniProtKB-EC"/>
</dbReference>
<dbReference type="InterPro" id="IPR002912">
    <property type="entry name" value="ACT_dom"/>
</dbReference>
<dbReference type="Pfam" id="PF04607">
    <property type="entry name" value="RelA_SpoT"/>
    <property type="match status" value="1"/>
</dbReference>
<dbReference type="SUPFAM" id="SSF81271">
    <property type="entry name" value="TGS-like"/>
    <property type="match status" value="1"/>
</dbReference>
<dbReference type="SUPFAM" id="SSF55021">
    <property type="entry name" value="ACT-like"/>
    <property type="match status" value="1"/>
</dbReference>
<dbReference type="CDD" id="cd00077">
    <property type="entry name" value="HDc"/>
    <property type="match status" value="1"/>
</dbReference>
<evidence type="ECO:0000256" key="1">
    <source>
        <dbReference type="ARBA" id="ARBA00004976"/>
    </source>
</evidence>
<dbReference type="PROSITE" id="PS51880">
    <property type="entry name" value="TGS"/>
    <property type="match status" value="1"/>
</dbReference>
<dbReference type="EMBL" id="VUNB01000004">
    <property type="protein sequence ID" value="MST69104.1"/>
    <property type="molecule type" value="Genomic_DNA"/>
</dbReference>
<dbReference type="InterPro" id="IPR004095">
    <property type="entry name" value="TGS"/>
</dbReference>
<dbReference type="InterPro" id="IPR006674">
    <property type="entry name" value="HD_domain"/>
</dbReference>
<evidence type="ECO:0000256" key="3">
    <source>
        <dbReference type="ARBA" id="ARBA00048244"/>
    </source>
</evidence>
<evidence type="ECO:0000256" key="4">
    <source>
        <dbReference type="RuleBase" id="RU003847"/>
    </source>
</evidence>
<dbReference type="FunFam" id="1.10.3210.10:FF:000001">
    <property type="entry name" value="GTP pyrophosphokinase RelA"/>
    <property type="match status" value="1"/>
</dbReference>
<dbReference type="InterPro" id="IPR004811">
    <property type="entry name" value="RelA/Spo_fam"/>
</dbReference>
<dbReference type="GO" id="GO:0005886">
    <property type="term" value="C:plasma membrane"/>
    <property type="evidence" value="ECO:0007669"/>
    <property type="project" value="TreeGrafter"/>
</dbReference>
<dbReference type="Pfam" id="PF13328">
    <property type="entry name" value="HD_4"/>
    <property type="match status" value="1"/>
</dbReference>
<evidence type="ECO:0000256" key="5">
    <source>
        <dbReference type="SAM" id="Coils"/>
    </source>
</evidence>
<feature type="domain" description="ACT" evidence="6">
    <location>
        <begin position="662"/>
        <end position="736"/>
    </location>
</feature>
<comment type="catalytic activity">
    <reaction evidence="3">
        <text>GTP + ATP = guanosine 3'-diphosphate 5'-triphosphate + AMP</text>
        <dbReference type="Rhea" id="RHEA:22088"/>
        <dbReference type="ChEBI" id="CHEBI:30616"/>
        <dbReference type="ChEBI" id="CHEBI:37565"/>
        <dbReference type="ChEBI" id="CHEBI:142410"/>
        <dbReference type="ChEBI" id="CHEBI:456215"/>
        <dbReference type="EC" id="2.7.6.5"/>
    </reaction>
</comment>
<dbReference type="PROSITE" id="PS51831">
    <property type="entry name" value="HD"/>
    <property type="match status" value="1"/>
</dbReference>
<dbReference type="GO" id="GO:0016787">
    <property type="term" value="F:hydrolase activity"/>
    <property type="evidence" value="ECO:0007669"/>
    <property type="project" value="UniProtKB-KW"/>
</dbReference>
<dbReference type="FunFam" id="3.10.20.30:FF:000002">
    <property type="entry name" value="GTP pyrophosphokinase (RelA/SpoT)"/>
    <property type="match status" value="1"/>
</dbReference>
<dbReference type="GO" id="GO:0015970">
    <property type="term" value="P:guanosine tetraphosphate biosynthetic process"/>
    <property type="evidence" value="ECO:0007669"/>
    <property type="project" value="UniProtKB-UniPathway"/>
</dbReference>
<comment type="similarity">
    <text evidence="4">Belongs to the relA/spoT family.</text>
</comment>
<evidence type="ECO:0000259" key="7">
    <source>
        <dbReference type="PROSITE" id="PS51831"/>
    </source>
</evidence>
<dbReference type="Gene3D" id="3.30.460.10">
    <property type="entry name" value="Beta Polymerase, domain 2"/>
    <property type="match status" value="1"/>
</dbReference>
<dbReference type="Pfam" id="PF19296">
    <property type="entry name" value="RelA_AH_RIS"/>
    <property type="match status" value="1"/>
</dbReference>
<dbReference type="PANTHER" id="PTHR21262">
    <property type="entry name" value="GUANOSINE-3',5'-BIS DIPHOSPHATE 3'-PYROPHOSPHOHYDROLASE"/>
    <property type="match status" value="1"/>
</dbReference>
<dbReference type="SUPFAM" id="SSF81301">
    <property type="entry name" value="Nucleotidyltransferase"/>
    <property type="match status" value="1"/>
</dbReference>
<keyword evidence="9" id="KW-0378">Hydrolase</keyword>
<dbReference type="SUPFAM" id="SSF109604">
    <property type="entry name" value="HD-domain/PDEase-like"/>
    <property type="match status" value="1"/>
</dbReference>
<evidence type="ECO:0000313" key="9">
    <source>
        <dbReference type="EMBL" id="MST69104.1"/>
    </source>
</evidence>
<dbReference type="InterPro" id="IPR033655">
    <property type="entry name" value="TGS_RelA/SpoT"/>
</dbReference>
<comment type="caution">
    <text evidence="9">The sequence shown here is derived from an EMBL/GenBank/DDBJ whole genome shotgun (WGS) entry which is preliminary data.</text>
</comment>
<dbReference type="PANTHER" id="PTHR21262:SF31">
    <property type="entry name" value="GTP PYROPHOSPHOKINASE"/>
    <property type="match status" value="1"/>
</dbReference>
<dbReference type="RefSeq" id="WP_154572572.1">
    <property type="nucleotide sequence ID" value="NZ_VUNB01000004.1"/>
</dbReference>
<evidence type="ECO:0000259" key="6">
    <source>
        <dbReference type="PROSITE" id="PS51671"/>
    </source>
</evidence>
<dbReference type="EC" id="2.7.6.5" evidence="2"/>
<dbReference type="InterPro" id="IPR007685">
    <property type="entry name" value="RelA_SpoT"/>
</dbReference>
<dbReference type="InterPro" id="IPR012675">
    <property type="entry name" value="Beta-grasp_dom_sf"/>
</dbReference>
<organism evidence="9">
    <name type="scientific">Baileyella intestinalis</name>
    <dbReference type="NCBI Taxonomy" id="2606709"/>
    <lineage>
        <taxon>Bacteria</taxon>
        <taxon>Bacillati</taxon>
        <taxon>Bacillota</taxon>
        <taxon>Clostridia</taxon>
        <taxon>Peptostreptococcales</taxon>
        <taxon>Anaerovoracaceae</taxon>
        <taxon>Baileyella</taxon>
    </lineage>
</organism>
<dbReference type="InterPro" id="IPR012676">
    <property type="entry name" value="TGS-like"/>
</dbReference>
<dbReference type="InterPro" id="IPR045865">
    <property type="entry name" value="ACT-like_dom_sf"/>
</dbReference>
<dbReference type="Pfam" id="PF02824">
    <property type="entry name" value="TGS"/>
    <property type="match status" value="1"/>
</dbReference>
<sequence length="737" mass="83792">MGNQYSEPTTEQFINDLKKISYKYDDPIIVKAFELASKQHAGQFRKSGEPYIIHPIAVAKILAEFGMDSETIVSGLLHDVVEDTDYTREQLIEDFNEDIALLVDGVTKLGNIKYDSKEELQAENFRKMFLAMSKDIRVLIIKLADRLHNMRTLEYMVPKKREEKSLETLEIYAPLAGRLGIYSIKSELEDLALKYLHPAEYKDLSIKVSEKEKERGEVVGRLIEEVRKILDKTDIEYDIMGRRKSLYSIYKKMVMQHKQLDEIFDLTAVRIIVPSIKDCYAVLGAVHTRWIPIPGRFKDYIAMPKPNLYQSLHTTVIDDKGDPFEIQIRTYEMHRIAEYGIAAHWKYKEGKTGKASADDNDQKLAWLRQSLEWQKETDDSTEFLETLKMDLFDNQVFVFTPKGDVVDLPAGSTPLDFAFKIHTDVGLRCVGAKVNGKMVTIDHTLANGDIIEVITSANSSGPSIDWLNIVKSSQARSKIRTWLRKSDRGDFVDKGKTSISNYIKKKGYDPALVAKNAYLLKAVKDFKLNNVNELYSQIAGGGSALSKIGTRLIEYYLDDNERAQKKKEEEIRERKTIRRDPGDGPAIVVKGSEDESGFLIRTARCCSPVPGDEIIGFITKGRGITVHRKDCTNIVHLPEREKGRLIEVEWETPKEGQTYYADIVILGTDRKGMFSDISKVCEDMDVRLCGVNMNPVEDDYVKVVITVSISGTHQMQRLLIALRNVVGIEKVFRAKSS</sequence>
<accession>A0A6A8MB65</accession>
<gene>
    <name evidence="9" type="ORF">FYJ66_05790</name>
</gene>
<proteinExistence type="inferred from homology"/>
<evidence type="ECO:0000256" key="2">
    <source>
        <dbReference type="ARBA" id="ARBA00013251"/>
    </source>
</evidence>
<dbReference type="Gene3D" id="1.10.3210.10">
    <property type="entry name" value="Hypothetical protein af1432"/>
    <property type="match status" value="1"/>
</dbReference>
<dbReference type="InterPro" id="IPR045600">
    <property type="entry name" value="RelA/SpoT_AH_RIS"/>
</dbReference>
<dbReference type="InterPro" id="IPR043519">
    <property type="entry name" value="NT_sf"/>
</dbReference>
<protein>
    <recommendedName>
        <fullName evidence="2">GTP diphosphokinase</fullName>
        <ecNumber evidence="2">2.7.6.5</ecNumber>
    </recommendedName>
</protein>
<dbReference type="SMART" id="SM00471">
    <property type="entry name" value="HDc"/>
    <property type="match status" value="1"/>
</dbReference>
<feature type="coiled-coil region" evidence="5">
    <location>
        <begin position="553"/>
        <end position="580"/>
    </location>
</feature>
<feature type="domain" description="TGS" evidence="8">
    <location>
        <begin position="394"/>
        <end position="455"/>
    </location>
</feature>
<dbReference type="CDD" id="cd05399">
    <property type="entry name" value="NT_Rel-Spo_like"/>
    <property type="match status" value="1"/>
</dbReference>
<evidence type="ECO:0000259" key="8">
    <source>
        <dbReference type="PROSITE" id="PS51880"/>
    </source>
</evidence>
<name>A0A6A8MB65_9FIRM</name>
<feature type="domain" description="HD" evidence="7">
    <location>
        <begin position="51"/>
        <end position="150"/>
    </location>
</feature>
<keyword evidence="5" id="KW-0175">Coiled coil</keyword>